<reference evidence="2" key="2">
    <citation type="submission" date="2021-03" db="UniProtKB">
        <authorList>
            <consortium name="EnsemblPlants"/>
        </authorList>
    </citation>
    <scope>IDENTIFICATION</scope>
</reference>
<evidence type="ECO:0000313" key="2">
    <source>
        <dbReference type="EnsemblPlants" id="cds.evm.model.05.1419"/>
    </source>
</evidence>
<dbReference type="Proteomes" id="UP000596661">
    <property type="component" value="Chromosome 5"/>
</dbReference>
<feature type="region of interest" description="Disordered" evidence="1">
    <location>
        <begin position="35"/>
        <end position="81"/>
    </location>
</feature>
<proteinExistence type="predicted"/>
<dbReference type="Gramene" id="evm.model.05.1419">
    <property type="protein sequence ID" value="cds.evm.model.05.1419"/>
    <property type="gene ID" value="evm.TU.05.1419"/>
</dbReference>
<dbReference type="EMBL" id="UZAU01000538">
    <property type="status" value="NOT_ANNOTATED_CDS"/>
    <property type="molecule type" value="Genomic_DNA"/>
</dbReference>
<dbReference type="AlphaFoldDB" id="A0A803PL87"/>
<protein>
    <submittedName>
        <fullName evidence="2">Uncharacterized protein</fullName>
    </submittedName>
</protein>
<reference evidence="2" key="1">
    <citation type="submission" date="2018-11" db="EMBL/GenBank/DDBJ databases">
        <authorList>
            <person name="Grassa J C."/>
        </authorList>
    </citation>
    <scope>NUCLEOTIDE SEQUENCE [LARGE SCALE GENOMIC DNA]</scope>
</reference>
<organism evidence="2 3">
    <name type="scientific">Cannabis sativa</name>
    <name type="common">Hemp</name>
    <name type="synonym">Marijuana</name>
    <dbReference type="NCBI Taxonomy" id="3483"/>
    <lineage>
        <taxon>Eukaryota</taxon>
        <taxon>Viridiplantae</taxon>
        <taxon>Streptophyta</taxon>
        <taxon>Embryophyta</taxon>
        <taxon>Tracheophyta</taxon>
        <taxon>Spermatophyta</taxon>
        <taxon>Magnoliopsida</taxon>
        <taxon>eudicotyledons</taxon>
        <taxon>Gunneridae</taxon>
        <taxon>Pentapetalae</taxon>
        <taxon>rosids</taxon>
        <taxon>fabids</taxon>
        <taxon>Rosales</taxon>
        <taxon>Cannabaceae</taxon>
        <taxon>Cannabis</taxon>
    </lineage>
</organism>
<name>A0A803PL87_CANSA</name>
<sequence length="107" mass="11622">MTEKLLSLGLLQRRMGSRKILVLKETDPPVKEVVQGIPAASTASKKKVRKSGRTTEAALPAQDTGMEISNTTSVDERSPIDLSLDDSKQSLLNSGLDLMEQLREQGS</sequence>
<evidence type="ECO:0000313" key="3">
    <source>
        <dbReference type="Proteomes" id="UP000596661"/>
    </source>
</evidence>
<dbReference type="EnsemblPlants" id="evm.model.05.1419">
    <property type="protein sequence ID" value="cds.evm.model.05.1419"/>
    <property type="gene ID" value="evm.TU.05.1419"/>
</dbReference>
<keyword evidence="3" id="KW-1185">Reference proteome</keyword>
<evidence type="ECO:0000256" key="1">
    <source>
        <dbReference type="SAM" id="MobiDB-lite"/>
    </source>
</evidence>
<accession>A0A803PL87</accession>